<dbReference type="Gene3D" id="1.20.58.340">
    <property type="entry name" value="Magnesium transport protein CorA, transmembrane region"/>
    <property type="match status" value="1"/>
</dbReference>
<dbReference type="Gene3D" id="2.40.128.330">
    <property type="match status" value="1"/>
</dbReference>
<dbReference type="OrthoDB" id="10251508at2759"/>
<evidence type="ECO:0000313" key="2">
    <source>
        <dbReference type="EMBL" id="ESW35876.1"/>
    </source>
</evidence>
<dbReference type="EMBL" id="KI548688">
    <property type="protein sequence ID" value="ESW35876.1"/>
    <property type="molecule type" value="Genomic_DNA"/>
</dbReference>
<dbReference type="InterPro" id="IPR039204">
    <property type="entry name" value="MRS2-like"/>
</dbReference>
<reference evidence="2" key="1">
    <citation type="submission" date="2013-04" db="EMBL/GenBank/DDBJ databases">
        <authorList>
            <person name="Schmutz J."/>
            <person name="McClean P."/>
            <person name="Shu S."/>
            <person name="Cregan P."/>
            <person name="Rokhsar D."/>
            <person name="Jackson S."/>
        </authorList>
    </citation>
    <scope>NUCLEOTIDE SEQUENCE</scope>
</reference>
<comment type="similarity">
    <text evidence="1">Belongs to the CorA metal ion transporter (MIT) (TC 1.A.35.5) family.</text>
</comment>
<evidence type="ECO:0008006" key="3">
    <source>
        <dbReference type="Google" id="ProtNLM"/>
    </source>
</evidence>
<dbReference type="SMR" id="V7D3N5"/>
<dbReference type="PANTHER" id="PTHR13890:SF35">
    <property type="entry name" value="MAGNESIUM TRANSPORTER MRS2-3"/>
    <property type="match status" value="1"/>
</dbReference>
<protein>
    <recommendedName>
        <fullName evidence="3">Magnesium transporter</fullName>
    </recommendedName>
</protein>
<dbReference type="GO" id="GO:0015095">
    <property type="term" value="F:magnesium ion transmembrane transporter activity"/>
    <property type="evidence" value="ECO:0007669"/>
    <property type="project" value="UniProtKB-ARBA"/>
</dbReference>
<dbReference type="STRING" id="3885.V7D3N5"/>
<dbReference type="Gramene" id="ESW35876">
    <property type="protein sequence ID" value="ESW35876"/>
    <property type="gene ID" value="PHAVU_L008400g"/>
</dbReference>
<sequence>MESKFRMLKRDVEERQMATEILKKEGEVEVREWLLFDGKGEMELVEAGKDAIMRRTGLSACDLGKLLDPLLSYPSILLGRERAIIINLEHVKAIITAKEFFLLNSGDPSITPFVHEFQAWILRHYQGSSSSKHYVHTDPDSDPDHNHDTDAIKILPFEFVALESCLEASSSVLENETKTLEQEAHSALDKLTSKISTLILNWKRLNQIKISRHH</sequence>
<dbReference type="Pfam" id="PF22099">
    <property type="entry name" value="MRS2-like"/>
    <property type="match status" value="1"/>
</dbReference>
<proteinExistence type="inferred from homology"/>
<name>V7D3N5_PHAVU</name>
<dbReference type="PANTHER" id="PTHR13890">
    <property type="entry name" value="RNA SPLICING PROTEIN MRS2, MITOCHONDRIAL"/>
    <property type="match status" value="1"/>
</dbReference>
<accession>V7D3N5</accession>
<dbReference type="OMA" id="VKSWIRV"/>
<dbReference type="AlphaFoldDB" id="V7D3N5"/>
<dbReference type="eggNOG" id="KOG2662">
    <property type="taxonomic scope" value="Eukaryota"/>
</dbReference>
<gene>
    <name evidence="2" type="ORF">PHAVU_L008400g</name>
</gene>
<evidence type="ECO:0000256" key="1">
    <source>
        <dbReference type="ARBA" id="ARBA00007535"/>
    </source>
</evidence>
<organism evidence="2">
    <name type="scientific">Phaseolus vulgaris</name>
    <name type="common">Kidney bean</name>
    <name type="synonym">French bean</name>
    <dbReference type="NCBI Taxonomy" id="3885"/>
    <lineage>
        <taxon>Eukaryota</taxon>
        <taxon>Viridiplantae</taxon>
        <taxon>Streptophyta</taxon>
        <taxon>Embryophyta</taxon>
        <taxon>Tracheophyta</taxon>
        <taxon>Spermatophyta</taxon>
        <taxon>Magnoliopsida</taxon>
        <taxon>eudicotyledons</taxon>
        <taxon>Gunneridae</taxon>
        <taxon>Pentapetalae</taxon>
        <taxon>rosids</taxon>
        <taxon>fabids</taxon>
        <taxon>Fabales</taxon>
        <taxon>Fabaceae</taxon>
        <taxon>Papilionoideae</taxon>
        <taxon>50 kb inversion clade</taxon>
        <taxon>NPAAA clade</taxon>
        <taxon>indigoferoid/millettioid clade</taxon>
        <taxon>Phaseoleae</taxon>
        <taxon>Phaseolus</taxon>
    </lineage>
</organism>